<dbReference type="OrthoDB" id="445001at2759"/>
<gene>
    <name evidence="2" type="ORF">SNEC2469_LOCUS17323</name>
</gene>
<evidence type="ECO:0000256" key="1">
    <source>
        <dbReference type="SAM" id="MobiDB-lite"/>
    </source>
</evidence>
<feature type="compositionally biased region" description="Low complexity" evidence="1">
    <location>
        <begin position="340"/>
        <end position="367"/>
    </location>
</feature>
<feature type="region of interest" description="Disordered" evidence="1">
    <location>
        <begin position="1"/>
        <end position="33"/>
    </location>
</feature>
<feature type="compositionally biased region" description="Polar residues" evidence="1">
    <location>
        <begin position="291"/>
        <end position="301"/>
    </location>
</feature>
<feature type="region of interest" description="Disordered" evidence="1">
    <location>
        <begin position="474"/>
        <end position="523"/>
    </location>
</feature>
<sequence>APPPKSTAPTAVPPKSSAVPVAPPPKSRPPGMPSAAVLASPVILQQSMELLKWMMRILYSGKDEDWFENKDLAGPMCQEHILYEAWERGVAGPDGTFVLGEDCLADDLESFCTFVSENVPGLPSWETLTGEMLADTQLEKEDEQPASPPNKKQRSNLDFSVLHQELSPAGCSANAVASGSDMETAVEPSKGPVHRQASVTLSADAVRSQVAEQDGQRPPPILRKAAAVFGEQNDKLDGLAAETPPAPRKPAWKRQVVDAEALPQLPPEKMAKYDSWWKQWGRSSSRDSDATIASSATESDGTDVMQTVQQMAPGPLKSALLEVLMQKEPVPAEVQPRPEPVQAPSVPVQSPGVPVQAPAAPKVPVSPGLEPVPNRSGGDDRLEAFQKWVLSGGNGKAVEATMRLQRTSEEAHSDGGRYKPWASIVEHFKGDTDEALVFAQKRRQEDQITVEVGADLEIATRLAKMMENHPHLFKKQPAVLDGKPRDGQDPAANDGTDNPSDAKGKGKNKAKGKSKAKAKAKVDKQIHTELPTMDLAGLAVFKESWTKAVSDAQGHATTMVCELENFESQEKLCELINQAKEGLSLARKDMLAVDVSSENCRSVMDRILMAAKPYVQAYLKHTRTGNNLIGAAKRENEKKNKKAKDAPAAGEE</sequence>
<dbReference type="EMBL" id="CAJNJA010028608">
    <property type="protein sequence ID" value="CAE7607366.1"/>
    <property type="molecule type" value="Genomic_DNA"/>
</dbReference>
<feature type="region of interest" description="Disordered" evidence="1">
    <location>
        <begin position="334"/>
        <end position="376"/>
    </location>
</feature>
<proteinExistence type="predicted"/>
<evidence type="ECO:0000313" key="3">
    <source>
        <dbReference type="Proteomes" id="UP000601435"/>
    </source>
</evidence>
<evidence type="ECO:0000313" key="2">
    <source>
        <dbReference type="EMBL" id="CAE7607366.1"/>
    </source>
</evidence>
<dbReference type="Proteomes" id="UP000601435">
    <property type="component" value="Unassembled WGS sequence"/>
</dbReference>
<feature type="compositionally biased region" description="Low complexity" evidence="1">
    <location>
        <begin position="7"/>
        <end position="20"/>
    </location>
</feature>
<accession>A0A812V9Y7</accession>
<feature type="non-terminal residue" evidence="2">
    <location>
        <position position="1"/>
    </location>
</feature>
<name>A0A812V9Y7_9DINO</name>
<keyword evidence="3" id="KW-1185">Reference proteome</keyword>
<comment type="caution">
    <text evidence="2">The sequence shown here is derived from an EMBL/GenBank/DDBJ whole genome shotgun (WGS) entry which is preliminary data.</text>
</comment>
<reference evidence="2" key="1">
    <citation type="submission" date="2021-02" db="EMBL/GenBank/DDBJ databases">
        <authorList>
            <person name="Dougan E. K."/>
            <person name="Rhodes N."/>
            <person name="Thang M."/>
            <person name="Chan C."/>
        </authorList>
    </citation>
    <scope>NUCLEOTIDE SEQUENCE</scope>
</reference>
<dbReference type="AlphaFoldDB" id="A0A812V9Y7"/>
<feature type="region of interest" description="Disordered" evidence="1">
    <location>
        <begin position="282"/>
        <end position="301"/>
    </location>
</feature>
<feature type="region of interest" description="Disordered" evidence="1">
    <location>
        <begin position="629"/>
        <end position="652"/>
    </location>
</feature>
<feature type="compositionally biased region" description="Basic residues" evidence="1">
    <location>
        <begin position="505"/>
        <end position="519"/>
    </location>
</feature>
<organism evidence="2 3">
    <name type="scientific">Symbiodinium necroappetens</name>
    <dbReference type="NCBI Taxonomy" id="1628268"/>
    <lineage>
        <taxon>Eukaryota</taxon>
        <taxon>Sar</taxon>
        <taxon>Alveolata</taxon>
        <taxon>Dinophyceae</taxon>
        <taxon>Suessiales</taxon>
        <taxon>Symbiodiniaceae</taxon>
        <taxon>Symbiodinium</taxon>
    </lineage>
</organism>
<feature type="compositionally biased region" description="Pro residues" evidence="1">
    <location>
        <begin position="21"/>
        <end position="32"/>
    </location>
</feature>
<protein>
    <submittedName>
        <fullName evidence="2">Uncharacterized protein</fullName>
    </submittedName>
</protein>